<reference evidence="2" key="1">
    <citation type="submission" date="2019-03" db="EMBL/GenBank/DDBJ databases">
        <title>Single cell metagenomics reveals metabolic interactions within the superorganism composed of flagellate Streblomastix strix and complex community of Bacteroidetes bacteria on its surface.</title>
        <authorList>
            <person name="Treitli S.C."/>
            <person name="Kolisko M."/>
            <person name="Husnik F."/>
            <person name="Keeling P."/>
            <person name="Hampl V."/>
        </authorList>
    </citation>
    <scope>NUCLEOTIDE SEQUENCE</scope>
    <source>
        <strain evidence="2">STM</strain>
    </source>
</reference>
<proteinExistence type="predicted"/>
<dbReference type="Gene3D" id="3.40.630.30">
    <property type="match status" value="1"/>
</dbReference>
<dbReference type="InterPro" id="IPR016181">
    <property type="entry name" value="Acyl_CoA_acyltransferase"/>
</dbReference>
<dbReference type="Gene3D" id="3.30.1050.10">
    <property type="entry name" value="SCP2 sterol-binding domain"/>
    <property type="match status" value="1"/>
</dbReference>
<accession>A0A5J4S4I8</accession>
<dbReference type="PROSITE" id="PS51186">
    <property type="entry name" value="GNAT"/>
    <property type="match status" value="1"/>
</dbReference>
<name>A0A5J4S4I8_9ZZZZ</name>
<protein>
    <recommendedName>
        <fullName evidence="1">N-acetyltransferase domain-containing protein</fullName>
    </recommendedName>
</protein>
<dbReference type="GO" id="GO:0034069">
    <property type="term" value="F:aminoglycoside N-acetyltransferase activity"/>
    <property type="evidence" value="ECO:0007669"/>
    <property type="project" value="TreeGrafter"/>
</dbReference>
<dbReference type="GO" id="GO:0030649">
    <property type="term" value="P:aminoglycoside antibiotic catabolic process"/>
    <property type="evidence" value="ECO:0007669"/>
    <property type="project" value="TreeGrafter"/>
</dbReference>
<dbReference type="InterPro" id="IPR051554">
    <property type="entry name" value="Acetyltransferase_Eis"/>
</dbReference>
<dbReference type="SUPFAM" id="SSF55729">
    <property type="entry name" value="Acyl-CoA N-acyltransferases (Nat)"/>
    <property type="match status" value="1"/>
</dbReference>
<evidence type="ECO:0000313" key="2">
    <source>
        <dbReference type="EMBL" id="KAA6340270.1"/>
    </source>
</evidence>
<organism evidence="2">
    <name type="scientific">termite gut metagenome</name>
    <dbReference type="NCBI Taxonomy" id="433724"/>
    <lineage>
        <taxon>unclassified sequences</taxon>
        <taxon>metagenomes</taxon>
        <taxon>organismal metagenomes</taxon>
    </lineage>
</organism>
<sequence>MNVKKQVKELWKLCFDDNEAFVDMYFDLRYSSDKNIYIRRDDKVISALQMIAYPMTFCGKKNIRTSYISGACTHPDYRRKGMMYELLSQAFVRMQSTGIVFSTLIPGSLQLIDYYARMGYVSIFKYSKRILRLAELAASEGIKVEYTTAYRDDIYNYFNSKNIERTCCIQHTKVDFKVILADLFLSGGKVFFANGKERSIEGIAFVSVMGNTLYVKELFSENPETENELLRQAAITYGCTEIIVIMPPVAETPERFPLGMVRIIDVEKMLSVFASVHLEIEITIRLHDNVLSFNDGYYCLQNGKCVKGEMNMQKAFVSLSISELAEKVFTGVQPYMGLMLN</sequence>
<dbReference type="AlphaFoldDB" id="A0A5J4S4I8"/>
<evidence type="ECO:0000259" key="1">
    <source>
        <dbReference type="PROSITE" id="PS51186"/>
    </source>
</evidence>
<dbReference type="InterPro" id="IPR036527">
    <property type="entry name" value="SCP2_sterol-bd_dom_sf"/>
</dbReference>
<gene>
    <name evidence="2" type="ORF">EZS27_011848</name>
</gene>
<dbReference type="SUPFAM" id="SSF55718">
    <property type="entry name" value="SCP-like"/>
    <property type="match status" value="1"/>
</dbReference>
<dbReference type="InterPro" id="IPR000182">
    <property type="entry name" value="GNAT_dom"/>
</dbReference>
<dbReference type="Pfam" id="PF13527">
    <property type="entry name" value="Acetyltransf_9"/>
    <property type="match status" value="1"/>
</dbReference>
<dbReference type="EMBL" id="SNRY01000472">
    <property type="protein sequence ID" value="KAA6340270.1"/>
    <property type="molecule type" value="Genomic_DNA"/>
</dbReference>
<comment type="caution">
    <text evidence="2">The sequence shown here is derived from an EMBL/GenBank/DDBJ whole genome shotgun (WGS) entry which is preliminary data.</text>
</comment>
<dbReference type="PANTHER" id="PTHR37817">
    <property type="entry name" value="N-ACETYLTRANSFERASE EIS"/>
    <property type="match status" value="1"/>
</dbReference>
<feature type="domain" description="N-acetyltransferase" evidence="1">
    <location>
        <begin position="1"/>
        <end position="145"/>
    </location>
</feature>
<dbReference type="PANTHER" id="PTHR37817:SF1">
    <property type="entry name" value="N-ACETYLTRANSFERASE EIS"/>
    <property type="match status" value="1"/>
</dbReference>